<dbReference type="CDD" id="cd21037">
    <property type="entry name" value="MLKL_NTD"/>
    <property type="match status" value="1"/>
</dbReference>
<reference evidence="2 3" key="1">
    <citation type="journal article" date="2016" name="Mol. Biol. Evol.">
        <title>Comparative Genomics of Early-Diverging Mushroom-Forming Fungi Provides Insights into the Origins of Lignocellulose Decay Capabilities.</title>
        <authorList>
            <person name="Nagy L.G."/>
            <person name="Riley R."/>
            <person name="Tritt A."/>
            <person name="Adam C."/>
            <person name="Daum C."/>
            <person name="Floudas D."/>
            <person name="Sun H."/>
            <person name="Yadav J.S."/>
            <person name="Pangilinan J."/>
            <person name="Larsson K.H."/>
            <person name="Matsuura K."/>
            <person name="Barry K."/>
            <person name="Labutti K."/>
            <person name="Kuo R."/>
            <person name="Ohm R.A."/>
            <person name="Bhattacharya S.S."/>
            <person name="Shirouzu T."/>
            <person name="Yoshinaga Y."/>
            <person name="Martin F.M."/>
            <person name="Grigoriev I.V."/>
            <person name="Hibbett D.S."/>
        </authorList>
    </citation>
    <scope>NUCLEOTIDE SEQUENCE [LARGE SCALE GENOMIC DNA]</scope>
    <source>
        <strain evidence="2 3">HHB9708</strain>
    </source>
</reference>
<dbReference type="EMBL" id="KV419409">
    <property type="protein sequence ID" value="KZS92651.1"/>
    <property type="molecule type" value="Genomic_DNA"/>
</dbReference>
<accession>A0A164TUN1</accession>
<evidence type="ECO:0000313" key="2">
    <source>
        <dbReference type="EMBL" id="KZS92651.1"/>
    </source>
</evidence>
<dbReference type="Gene3D" id="1.25.40.10">
    <property type="entry name" value="Tetratricopeptide repeat domain"/>
    <property type="match status" value="3"/>
</dbReference>
<dbReference type="PANTHER" id="PTHR47691:SF3">
    <property type="entry name" value="HTH-TYPE TRANSCRIPTIONAL REGULATOR RV0890C-RELATED"/>
    <property type="match status" value="1"/>
</dbReference>
<name>A0A164TUN1_9AGAM</name>
<dbReference type="InterPro" id="IPR019734">
    <property type="entry name" value="TPR_rpt"/>
</dbReference>
<dbReference type="PANTHER" id="PTHR47691">
    <property type="entry name" value="REGULATOR-RELATED"/>
    <property type="match status" value="1"/>
</dbReference>
<dbReference type="Pfam" id="PF20703">
    <property type="entry name" value="nSTAND1"/>
    <property type="match status" value="1"/>
</dbReference>
<dbReference type="SUPFAM" id="SSF52540">
    <property type="entry name" value="P-loop containing nucleoside triphosphate hydrolases"/>
    <property type="match status" value="1"/>
</dbReference>
<dbReference type="AlphaFoldDB" id="A0A164TUN1"/>
<dbReference type="Proteomes" id="UP000076722">
    <property type="component" value="Unassembled WGS sequence"/>
</dbReference>
<dbReference type="InterPro" id="IPR049052">
    <property type="entry name" value="nSTAND1"/>
</dbReference>
<feature type="domain" description="Novel STAND NTPase 1" evidence="1">
    <location>
        <begin position="195"/>
        <end position="334"/>
    </location>
</feature>
<sequence>MSGIKRSDIDSALLGLKAIAEVSSSPYAKIIASLTLLIHEKNKDITSFGDRVLETAWVISSAVQEVAETASEEMVRNVGQLLTALEGILDRLRKRTKRGKLSKFFSASSDDAFLKSCEDDWDKCLSLFLFHSKLRNLDRLSRFADSAEKFADELGDTLSNAFREQEELASSIVVHASSRSENDGSPMVALPEPPQIFFGRTAYLETVVSQLCEDEQVNIAILGAGGMGKTSVALAALHNQSVVSQYGECRIFVSCEAIPDAKALTTAIGQSLGLTGELSLADIKRTLLDSGRRTLICLDNLETPWETASSRTEVENVLAGLSGIQSVSLLITMRGAERPANVLWKRPFLPPIPTLDYESTKLTFMAISDTSEADEGIDALLEVTDRIPLAVTLMANLAQYTPCSELLARWNDEKTAMLTRGYEDRLSSVDVSIQVTLSSERFRSSSRACLLLQILSHLPDGAAPSSLPSMVSDDEGVLAAVSTLRQVSLAYEDVSGHLRVLCPVREYVLKHLRLTTDEIRPLRAYYYKFAEGLSSYERTAKTTLEDLVAMRLEVANMSSVLLDALQGPHPQAGAIQALLRVGDAAWIPGFAPGLFSLALAASRELKDRKLEADCLVHQYIFNISGNNLEDLKSLRMAENIYLERNDPEDTESLAQCLMCMGISYRRMEDQQTSIDLTLQAISLYEKRNNHVKLVECRRALASTYSASGREAEAMDEITLVVDMAEKHGLRTAALWSLKQLAAIQHNRGLIPLSLSSFKRASELEFEIFGESRQYDYSLFGIGTNYLSQSRLTDAYDFLHKAYRLSVKWRKPEWIAMYTMHLGMVSSKRDDWEDALTQLYLALRRFNELGHTGNAARCILEIAHVEMGRGNTTTAVTHIQQARVHVRRQKDISPDVEAGSLYQLGRIALQRQSYPSAYSSLIVATLLNRKIPERCAFAECILALGDVLLAEEDADSAKSFYLTTLELIRYLGLRRHWANCMSGLGKVASLQGDTKTAHCYFRDALDMYIKAEDKAGQAEIVRLLSSAQQL</sequence>
<evidence type="ECO:0000313" key="3">
    <source>
        <dbReference type="Proteomes" id="UP000076722"/>
    </source>
</evidence>
<dbReference type="InterPro" id="IPR027417">
    <property type="entry name" value="P-loop_NTPase"/>
</dbReference>
<organism evidence="2 3">
    <name type="scientific">Sistotremastrum niveocremeum HHB9708</name>
    <dbReference type="NCBI Taxonomy" id="1314777"/>
    <lineage>
        <taxon>Eukaryota</taxon>
        <taxon>Fungi</taxon>
        <taxon>Dikarya</taxon>
        <taxon>Basidiomycota</taxon>
        <taxon>Agaricomycotina</taxon>
        <taxon>Agaricomycetes</taxon>
        <taxon>Sistotremastrales</taxon>
        <taxon>Sistotremastraceae</taxon>
        <taxon>Sertulicium</taxon>
        <taxon>Sertulicium niveocremeum</taxon>
    </lineage>
</organism>
<keyword evidence="3" id="KW-1185">Reference proteome</keyword>
<evidence type="ECO:0000259" key="1">
    <source>
        <dbReference type="Pfam" id="PF20703"/>
    </source>
</evidence>
<dbReference type="STRING" id="1314777.A0A164TUN1"/>
<proteinExistence type="predicted"/>
<dbReference type="OrthoDB" id="431454at2759"/>
<dbReference type="SMART" id="SM00028">
    <property type="entry name" value="TPR"/>
    <property type="match status" value="7"/>
</dbReference>
<gene>
    <name evidence="2" type="ORF">SISNIDRAFT_486171</name>
</gene>
<dbReference type="SUPFAM" id="SSF48452">
    <property type="entry name" value="TPR-like"/>
    <property type="match status" value="3"/>
</dbReference>
<protein>
    <submittedName>
        <fullName evidence="2">TPR-like protein</fullName>
    </submittedName>
</protein>
<dbReference type="Gene3D" id="3.40.50.300">
    <property type="entry name" value="P-loop containing nucleotide triphosphate hydrolases"/>
    <property type="match status" value="1"/>
</dbReference>
<dbReference type="InterPro" id="IPR059179">
    <property type="entry name" value="MLKL-like_MCAfunc"/>
</dbReference>
<dbReference type="InterPro" id="IPR011990">
    <property type="entry name" value="TPR-like_helical_dom_sf"/>
</dbReference>
<dbReference type="Pfam" id="PF13424">
    <property type="entry name" value="TPR_12"/>
    <property type="match status" value="1"/>
</dbReference>